<dbReference type="Proteomes" id="UP001195483">
    <property type="component" value="Unassembled WGS sequence"/>
</dbReference>
<dbReference type="AlphaFoldDB" id="A0AAE0TIA5"/>
<protein>
    <submittedName>
        <fullName evidence="3">Uncharacterized protein</fullName>
    </submittedName>
</protein>
<evidence type="ECO:0000313" key="3">
    <source>
        <dbReference type="EMBL" id="KAK3610957.1"/>
    </source>
</evidence>
<reference evidence="3" key="2">
    <citation type="journal article" date="2021" name="Genome Biol. Evol.">
        <title>Developing a high-quality reference genome for a parasitic bivalve with doubly uniparental inheritance (Bivalvia: Unionida).</title>
        <authorList>
            <person name="Smith C.H."/>
        </authorList>
    </citation>
    <scope>NUCLEOTIDE SEQUENCE</scope>
    <source>
        <strain evidence="3">CHS0354</strain>
        <tissue evidence="3">Mantle</tissue>
    </source>
</reference>
<name>A0AAE0TIA5_9BIVA</name>
<sequence length="191" mass="22179">MRTKLCLLHLALLVLTLDIATPRDMTAGNENPTEDENRPETDSQYGLKLQQRSTSEWTAGNTKCRHGNVCGYHQSTTYSYCYVDYSYNWDYCCTSACDYFGKDYLWCSAGSEWQYCGDAGYVGVDNIGCYYSHKCGAHQEYGKENYFWCYIDHKLNWRKCCAPSSPCDTYGLLYKWCYTGLKNISYWEHCK</sequence>
<feature type="chain" id="PRO_5042193831" evidence="2">
    <location>
        <begin position="23"/>
        <end position="191"/>
    </location>
</feature>
<keyword evidence="4" id="KW-1185">Reference proteome</keyword>
<evidence type="ECO:0000313" key="4">
    <source>
        <dbReference type="Proteomes" id="UP001195483"/>
    </source>
</evidence>
<gene>
    <name evidence="3" type="ORF">CHS0354_039009</name>
</gene>
<proteinExistence type="predicted"/>
<evidence type="ECO:0000256" key="2">
    <source>
        <dbReference type="SAM" id="SignalP"/>
    </source>
</evidence>
<reference evidence="3" key="1">
    <citation type="journal article" date="2021" name="Genome Biol. Evol.">
        <title>A High-Quality Reference Genome for a Parasitic Bivalve with Doubly Uniparental Inheritance (Bivalvia: Unionida).</title>
        <authorList>
            <person name="Smith C.H."/>
        </authorList>
    </citation>
    <scope>NUCLEOTIDE SEQUENCE</scope>
    <source>
        <strain evidence="3">CHS0354</strain>
    </source>
</reference>
<feature type="region of interest" description="Disordered" evidence="1">
    <location>
        <begin position="25"/>
        <end position="46"/>
    </location>
</feature>
<evidence type="ECO:0000256" key="1">
    <source>
        <dbReference type="SAM" id="MobiDB-lite"/>
    </source>
</evidence>
<keyword evidence="2" id="KW-0732">Signal</keyword>
<accession>A0AAE0TIA5</accession>
<feature type="signal peptide" evidence="2">
    <location>
        <begin position="1"/>
        <end position="22"/>
    </location>
</feature>
<reference evidence="3" key="3">
    <citation type="submission" date="2023-05" db="EMBL/GenBank/DDBJ databases">
        <authorList>
            <person name="Smith C.H."/>
        </authorList>
    </citation>
    <scope>NUCLEOTIDE SEQUENCE</scope>
    <source>
        <strain evidence="3">CHS0354</strain>
        <tissue evidence="3">Mantle</tissue>
    </source>
</reference>
<comment type="caution">
    <text evidence="3">The sequence shown here is derived from an EMBL/GenBank/DDBJ whole genome shotgun (WGS) entry which is preliminary data.</text>
</comment>
<organism evidence="3 4">
    <name type="scientific">Potamilus streckersoni</name>
    <dbReference type="NCBI Taxonomy" id="2493646"/>
    <lineage>
        <taxon>Eukaryota</taxon>
        <taxon>Metazoa</taxon>
        <taxon>Spiralia</taxon>
        <taxon>Lophotrochozoa</taxon>
        <taxon>Mollusca</taxon>
        <taxon>Bivalvia</taxon>
        <taxon>Autobranchia</taxon>
        <taxon>Heteroconchia</taxon>
        <taxon>Palaeoheterodonta</taxon>
        <taxon>Unionida</taxon>
        <taxon>Unionoidea</taxon>
        <taxon>Unionidae</taxon>
        <taxon>Ambleminae</taxon>
        <taxon>Lampsilini</taxon>
        <taxon>Potamilus</taxon>
    </lineage>
</organism>
<dbReference type="EMBL" id="JAEAOA010002271">
    <property type="protein sequence ID" value="KAK3610957.1"/>
    <property type="molecule type" value="Genomic_DNA"/>
</dbReference>